<evidence type="ECO:0000259" key="5">
    <source>
        <dbReference type="Pfam" id="PF04542"/>
    </source>
</evidence>
<dbReference type="Pfam" id="PF04542">
    <property type="entry name" value="Sigma70_r2"/>
    <property type="match status" value="1"/>
</dbReference>
<feature type="domain" description="RNA polymerase sigma-70 region 2" evidence="5">
    <location>
        <begin position="22"/>
        <end position="89"/>
    </location>
</feature>
<keyword evidence="2" id="KW-0805">Transcription regulation</keyword>
<dbReference type="AlphaFoldDB" id="A0A1M7XWS5"/>
<dbReference type="PANTHER" id="PTHR43133">
    <property type="entry name" value="RNA POLYMERASE ECF-TYPE SIGMA FACTO"/>
    <property type="match status" value="1"/>
</dbReference>
<keyword evidence="8" id="KW-1185">Reference proteome</keyword>
<dbReference type="Gene3D" id="1.10.10.10">
    <property type="entry name" value="Winged helix-like DNA-binding domain superfamily/Winged helix DNA-binding domain"/>
    <property type="match status" value="1"/>
</dbReference>
<dbReference type="InterPro" id="IPR013324">
    <property type="entry name" value="RNA_pol_sigma_r3/r4-like"/>
</dbReference>
<dbReference type="GO" id="GO:0003677">
    <property type="term" value="F:DNA binding"/>
    <property type="evidence" value="ECO:0007669"/>
    <property type="project" value="InterPro"/>
</dbReference>
<protein>
    <submittedName>
        <fullName evidence="7">RNA polymerase sigma-70 factor, ECF subfamily</fullName>
    </submittedName>
</protein>
<evidence type="ECO:0000256" key="2">
    <source>
        <dbReference type="ARBA" id="ARBA00023015"/>
    </source>
</evidence>
<sequence>MIPDKTLYRAFLEGDISGFEELVLRHRHNLVYFIMQYLKDFHTAEDMAQEVFAYIYLHPDRYLTKYEFKTYLFMLGKRRAIDYLRKNSRVNMVSVDDLQLEDAKSLEDIIYQNENSKAVQEAIKEMKPEYSQAIILLYLNGFSLAETAAIMDKPVSSIKVLSHRAKNKLKEILQKGGYAYEI</sequence>
<dbReference type="InterPro" id="IPR036388">
    <property type="entry name" value="WH-like_DNA-bd_sf"/>
</dbReference>
<dbReference type="InterPro" id="IPR013249">
    <property type="entry name" value="RNA_pol_sigma70_r4_t2"/>
</dbReference>
<dbReference type="NCBIfam" id="TIGR02937">
    <property type="entry name" value="sigma70-ECF"/>
    <property type="match status" value="1"/>
</dbReference>
<evidence type="ECO:0000259" key="6">
    <source>
        <dbReference type="Pfam" id="PF08281"/>
    </source>
</evidence>
<dbReference type="InterPro" id="IPR013325">
    <property type="entry name" value="RNA_pol_sigma_r2"/>
</dbReference>
<name>A0A1M7XWS5_9FIRM</name>
<evidence type="ECO:0000313" key="7">
    <source>
        <dbReference type="EMBL" id="SHO43244.1"/>
    </source>
</evidence>
<gene>
    <name evidence="7" type="ORF">SAMN02745217_00142</name>
</gene>
<comment type="similarity">
    <text evidence="1">Belongs to the sigma-70 factor family. ECF subfamily.</text>
</comment>
<evidence type="ECO:0000313" key="8">
    <source>
        <dbReference type="Proteomes" id="UP000184612"/>
    </source>
</evidence>
<dbReference type="Proteomes" id="UP000184612">
    <property type="component" value="Unassembled WGS sequence"/>
</dbReference>
<dbReference type="CDD" id="cd06171">
    <property type="entry name" value="Sigma70_r4"/>
    <property type="match status" value="1"/>
</dbReference>
<dbReference type="GO" id="GO:0016987">
    <property type="term" value="F:sigma factor activity"/>
    <property type="evidence" value="ECO:0007669"/>
    <property type="project" value="UniProtKB-KW"/>
</dbReference>
<reference evidence="7 8" key="1">
    <citation type="submission" date="2016-12" db="EMBL/GenBank/DDBJ databases">
        <authorList>
            <person name="Song W.-J."/>
            <person name="Kurnit D.M."/>
        </authorList>
    </citation>
    <scope>NUCLEOTIDE SEQUENCE [LARGE SCALE GENOMIC DNA]</scope>
    <source>
        <strain evidence="7 8">DSM 12503</strain>
    </source>
</reference>
<dbReference type="InterPro" id="IPR007627">
    <property type="entry name" value="RNA_pol_sigma70_r2"/>
</dbReference>
<dbReference type="STRING" id="1121345.SAMN02745217_00142"/>
<dbReference type="PANTHER" id="PTHR43133:SF51">
    <property type="entry name" value="RNA POLYMERASE SIGMA FACTOR"/>
    <property type="match status" value="1"/>
</dbReference>
<dbReference type="InterPro" id="IPR039425">
    <property type="entry name" value="RNA_pol_sigma-70-like"/>
</dbReference>
<proteinExistence type="inferred from homology"/>
<organism evidence="7 8">
    <name type="scientific">Anaerocolumna xylanovorans DSM 12503</name>
    <dbReference type="NCBI Taxonomy" id="1121345"/>
    <lineage>
        <taxon>Bacteria</taxon>
        <taxon>Bacillati</taxon>
        <taxon>Bacillota</taxon>
        <taxon>Clostridia</taxon>
        <taxon>Lachnospirales</taxon>
        <taxon>Lachnospiraceae</taxon>
        <taxon>Anaerocolumna</taxon>
    </lineage>
</organism>
<dbReference type="InterPro" id="IPR014284">
    <property type="entry name" value="RNA_pol_sigma-70_dom"/>
</dbReference>
<evidence type="ECO:0000256" key="1">
    <source>
        <dbReference type="ARBA" id="ARBA00010641"/>
    </source>
</evidence>
<dbReference type="Pfam" id="PF08281">
    <property type="entry name" value="Sigma70_r4_2"/>
    <property type="match status" value="1"/>
</dbReference>
<accession>A0A1M7XWS5</accession>
<dbReference type="SUPFAM" id="SSF88659">
    <property type="entry name" value="Sigma3 and sigma4 domains of RNA polymerase sigma factors"/>
    <property type="match status" value="1"/>
</dbReference>
<feature type="domain" description="RNA polymerase sigma factor 70 region 4 type 2" evidence="6">
    <location>
        <begin position="117"/>
        <end position="169"/>
    </location>
</feature>
<dbReference type="Gene3D" id="1.10.1740.10">
    <property type="match status" value="1"/>
</dbReference>
<dbReference type="GO" id="GO:0006352">
    <property type="term" value="P:DNA-templated transcription initiation"/>
    <property type="evidence" value="ECO:0007669"/>
    <property type="project" value="InterPro"/>
</dbReference>
<keyword evidence="4" id="KW-0804">Transcription</keyword>
<dbReference type="SUPFAM" id="SSF88946">
    <property type="entry name" value="Sigma2 domain of RNA polymerase sigma factors"/>
    <property type="match status" value="1"/>
</dbReference>
<dbReference type="RefSeq" id="WP_073586901.1">
    <property type="nucleotide sequence ID" value="NZ_FRFD01000003.1"/>
</dbReference>
<evidence type="ECO:0000256" key="3">
    <source>
        <dbReference type="ARBA" id="ARBA00023082"/>
    </source>
</evidence>
<evidence type="ECO:0000256" key="4">
    <source>
        <dbReference type="ARBA" id="ARBA00023163"/>
    </source>
</evidence>
<dbReference type="EMBL" id="FRFD01000003">
    <property type="protein sequence ID" value="SHO43244.1"/>
    <property type="molecule type" value="Genomic_DNA"/>
</dbReference>
<keyword evidence="3" id="KW-0731">Sigma factor</keyword>